<dbReference type="RefSeq" id="WP_215239357.1">
    <property type="nucleotide sequence ID" value="NZ_CAJRAF010000002.1"/>
</dbReference>
<dbReference type="AlphaFoldDB" id="A0A916JCU4"/>
<name>A0A916JCU4_9BACT</name>
<reference evidence="1" key="1">
    <citation type="submission" date="2021-04" db="EMBL/GenBank/DDBJ databases">
        <authorList>
            <person name="Rodrigo-Torres L."/>
            <person name="Arahal R. D."/>
            <person name="Lucena T."/>
        </authorList>
    </citation>
    <scope>NUCLEOTIDE SEQUENCE</scope>
    <source>
        <strain evidence="1">CECT 9275</strain>
    </source>
</reference>
<evidence type="ECO:0000313" key="1">
    <source>
        <dbReference type="EMBL" id="CAG5002024.1"/>
    </source>
</evidence>
<protein>
    <submittedName>
        <fullName evidence="1">Uncharacterized protein</fullName>
    </submittedName>
</protein>
<keyword evidence="2" id="KW-1185">Reference proteome</keyword>
<dbReference type="Proteomes" id="UP000680038">
    <property type="component" value="Unassembled WGS sequence"/>
</dbReference>
<accession>A0A916JCU4</accession>
<comment type="caution">
    <text evidence="1">The sequence shown here is derived from an EMBL/GenBank/DDBJ whole genome shotgun (WGS) entry which is preliminary data.</text>
</comment>
<proteinExistence type="predicted"/>
<organism evidence="1 2">
    <name type="scientific">Dyadobacter helix</name>
    <dbReference type="NCBI Taxonomy" id="2822344"/>
    <lineage>
        <taxon>Bacteria</taxon>
        <taxon>Pseudomonadati</taxon>
        <taxon>Bacteroidota</taxon>
        <taxon>Cytophagia</taxon>
        <taxon>Cytophagales</taxon>
        <taxon>Spirosomataceae</taxon>
        <taxon>Dyadobacter</taxon>
    </lineage>
</organism>
<gene>
    <name evidence="1" type="ORF">DYBT9275_02788</name>
</gene>
<evidence type="ECO:0000313" key="2">
    <source>
        <dbReference type="Proteomes" id="UP000680038"/>
    </source>
</evidence>
<sequence>MKTVSTLSGEEVHVYVEASIPAKLVLESDGEDSEGAVPVLDSEGKLDVSVLPDTYQQITFPAGEAIPSGLLVAVIDGYAYKADCTNILHLYAIVGISMIGVSAFETVIVSKDPQVELSGWGLPSAHTILRCGKQGQLVNVPPNDALFNLIVGVVQSADKLNFHIQNYIIIEP</sequence>
<dbReference type="EMBL" id="CAJRAF010000002">
    <property type="protein sequence ID" value="CAG5002024.1"/>
    <property type="molecule type" value="Genomic_DNA"/>
</dbReference>